<dbReference type="EMBL" id="HBGZ01007086">
    <property type="protein sequence ID" value="CAD9585571.1"/>
    <property type="molecule type" value="Transcribed_RNA"/>
</dbReference>
<accession>A0A7S2KU50</accession>
<feature type="compositionally biased region" description="Acidic residues" evidence="1">
    <location>
        <begin position="38"/>
        <end position="54"/>
    </location>
</feature>
<feature type="region of interest" description="Disordered" evidence="1">
    <location>
        <begin position="1"/>
        <end position="130"/>
    </location>
</feature>
<name>A0A7S2KU50_9STRA</name>
<gene>
    <name evidence="2" type="ORF">SMAR0320_LOCUS5010</name>
</gene>
<evidence type="ECO:0000256" key="1">
    <source>
        <dbReference type="SAM" id="MobiDB-lite"/>
    </source>
</evidence>
<reference evidence="2" key="1">
    <citation type="submission" date="2021-01" db="EMBL/GenBank/DDBJ databases">
        <authorList>
            <person name="Corre E."/>
            <person name="Pelletier E."/>
            <person name="Niang G."/>
            <person name="Scheremetjew M."/>
            <person name="Finn R."/>
            <person name="Kale V."/>
            <person name="Holt S."/>
            <person name="Cochrane G."/>
            <person name="Meng A."/>
            <person name="Brown T."/>
            <person name="Cohen L."/>
        </authorList>
    </citation>
    <scope>NUCLEOTIDE SEQUENCE</scope>
    <source>
        <strain evidence="2">SM1012Den-03</strain>
    </source>
</reference>
<sequence length="318" mass="35570">MKKLMSGLRRNRNSIGSSSSTDNVNSSSDDGNSKEAITDDENYADLFDDDDDENSKENNLNNNTQRNKNRKSASSTKKRKKLHNSKKVAAVTSTKVMPMMTISEMVECEEDEESTETEDESEGEGVHSDDVTVVEEEDDDIYYLLDEDEETTNEESNEEMMEDGEALLDNNDLGEEFQTSDENKVDSTITSQVIVVEDEQDAIDVTVDNKEEVIASSIDEDIRRNNGSEEGDVVSSIDEHIQINNHGNEEVINQGAVNSPEAVTQQVTHDNVTQLSHHTVKEEEDNHDCLSRMGLYTPSSFMQSLRIKYQVVGLEGHA</sequence>
<dbReference type="AlphaFoldDB" id="A0A7S2KU50"/>
<evidence type="ECO:0000313" key="2">
    <source>
        <dbReference type="EMBL" id="CAD9585571.1"/>
    </source>
</evidence>
<protein>
    <submittedName>
        <fullName evidence="2">Uncharacterized protein</fullName>
    </submittedName>
</protein>
<feature type="compositionally biased region" description="Low complexity" evidence="1">
    <location>
        <begin position="13"/>
        <end position="30"/>
    </location>
</feature>
<feature type="compositionally biased region" description="Acidic residues" evidence="1">
    <location>
        <begin position="106"/>
        <end position="123"/>
    </location>
</feature>
<feature type="compositionally biased region" description="Basic residues" evidence="1">
    <location>
        <begin position="67"/>
        <end position="86"/>
    </location>
</feature>
<proteinExistence type="predicted"/>
<organism evidence="2">
    <name type="scientific">Skeletonema marinoi</name>
    <dbReference type="NCBI Taxonomy" id="267567"/>
    <lineage>
        <taxon>Eukaryota</taxon>
        <taxon>Sar</taxon>
        <taxon>Stramenopiles</taxon>
        <taxon>Ochrophyta</taxon>
        <taxon>Bacillariophyta</taxon>
        <taxon>Coscinodiscophyceae</taxon>
        <taxon>Thalassiosirophycidae</taxon>
        <taxon>Thalassiosirales</taxon>
        <taxon>Skeletonemataceae</taxon>
        <taxon>Skeletonema</taxon>
        <taxon>Skeletonema marinoi-dohrnii complex</taxon>
    </lineage>
</organism>
<feature type="compositionally biased region" description="Low complexity" evidence="1">
    <location>
        <begin position="57"/>
        <end position="66"/>
    </location>
</feature>